<dbReference type="Proteomes" id="UP000027583">
    <property type="component" value="Unassembled WGS sequence"/>
</dbReference>
<dbReference type="PANTHER" id="PTHR34219:SF6">
    <property type="entry name" value="BLR3280 PROTEIN"/>
    <property type="match status" value="1"/>
</dbReference>
<feature type="transmembrane region" description="Helical" evidence="1">
    <location>
        <begin position="244"/>
        <end position="273"/>
    </location>
</feature>
<reference evidence="2 3" key="1">
    <citation type="journal article" date="2014" name="Genome Biol. Evol.">
        <title>Acetic acid bacteria genomes reveal functional traits for adaptation to life in insect guts.</title>
        <authorList>
            <person name="Chouaia B."/>
            <person name="Gaiarsa S."/>
            <person name="Crotti E."/>
            <person name="Comandatore F."/>
            <person name="Degli Esposti M."/>
            <person name="Ricci I."/>
            <person name="Alma A."/>
            <person name="Favia G."/>
            <person name="Bandi C."/>
            <person name="Daffonchio D."/>
        </authorList>
    </citation>
    <scope>NUCLEOTIDE SEQUENCE [LARGE SCALE GENOMIC DNA]</scope>
    <source>
        <strain evidence="2 3">SF2.1</strain>
    </source>
</reference>
<protein>
    <submittedName>
        <fullName evidence="2">Optional hypothetical component of the B12 transporter BtuN</fullName>
    </submittedName>
</protein>
<name>A0A060QFP4_9PROT</name>
<dbReference type="EMBL" id="CBLX010000002">
    <property type="protein sequence ID" value="CDG38086.1"/>
    <property type="molecule type" value="Genomic_DNA"/>
</dbReference>
<sequence>MSASIPREEALAAARKAPTTGRTARSCPRVPRWFALLHRWLGIGMCLFFAMWFTSGIVMMFVPYPSLDPAARYRGVPALDMRMVRLAPGDALTRLGLHNQTIERLILLPRPVGEASRHTAMDHPTYVIWSLHNRARVIDAATGAILPLLEADGARFQAERFAGGMARTVNGPCGDDQWTVAQGYDPYRPLWRVDLADSAGSEVYVSAISGEIVLATTRMERIANYAGSVAHWIYPTLLRRYPGFWANTVWCLSGIGVVLALSGMVLGILRSMISLRNMRRPRLSPFLRTHRLHHLLGLSAGLFLTTWIVSGWLSVDHGLIFPTGQPDADQSKAYQGRSLEAAVGEIAISALNRIAGPSALRFTSVGGMTIVEGSDASGIRTTWNAHGDRLAFVPDVTLLHAAAAAWPLARPTRVDAISPDDLYGHLIYQGLPEGAVRMRLGNIHGLPGSTWVDVDRTSGALLDVMDWRRRLYRWLFNGLHTFDVPGLSHHGVLRRLIMAPILLAGLALSVTGIIIGMKRLRVQPRRLR</sequence>
<gene>
    <name evidence="2" type="ORF">ASAP_0041</name>
</gene>
<evidence type="ECO:0000313" key="3">
    <source>
        <dbReference type="Proteomes" id="UP000027583"/>
    </source>
</evidence>
<keyword evidence="1" id="KW-1133">Transmembrane helix</keyword>
<keyword evidence="1" id="KW-0812">Transmembrane</keyword>
<organism evidence="2 3">
    <name type="scientific">Asaia bogorensis</name>
    <dbReference type="NCBI Taxonomy" id="91915"/>
    <lineage>
        <taxon>Bacteria</taxon>
        <taxon>Pseudomonadati</taxon>
        <taxon>Pseudomonadota</taxon>
        <taxon>Alphaproteobacteria</taxon>
        <taxon>Acetobacterales</taxon>
        <taxon>Acetobacteraceae</taxon>
        <taxon>Asaia</taxon>
    </lineage>
</organism>
<dbReference type="AlphaFoldDB" id="A0A060QFP4"/>
<reference evidence="2 3" key="2">
    <citation type="journal article" date="2014" name="PLoS ONE">
        <title>Evolution of mitochondria reconstructed from the energy metabolism of living bacteria.</title>
        <authorList>
            <person name="Degli Esposti M."/>
            <person name="Chouaia B."/>
            <person name="Comandatore F."/>
            <person name="Crotti E."/>
            <person name="Sassera D."/>
            <person name="Lievens P.M."/>
            <person name="Daffonchio D."/>
            <person name="Bandi C."/>
        </authorList>
    </citation>
    <scope>NUCLEOTIDE SEQUENCE [LARGE SCALE GENOMIC DNA]</scope>
    <source>
        <strain evidence="2 3">SF2.1</strain>
    </source>
</reference>
<accession>A0A060QFP4</accession>
<comment type="caution">
    <text evidence="2">The sequence shown here is derived from an EMBL/GenBank/DDBJ whole genome shotgun (WGS) entry which is preliminary data.</text>
</comment>
<dbReference type="RefSeq" id="WP_023978896.1">
    <property type="nucleotide sequence ID" value="NZ_CBLX010000002.1"/>
</dbReference>
<dbReference type="PANTHER" id="PTHR34219">
    <property type="entry name" value="IRON-REGULATED INNER MEMBRANE PROTEIN-RELATED"/>
    <property type="match status" value="1"/>
</dbReference>
<evidence type="ECO:0000313" key="2">
    <source>
        <dbReference type="EMBL" id="CDG38086.1"/>
    </source>
</evidence>
<keyword evidence="1" id="KW-0472">Membrane</keyword>
<proteinExistence type="predicted"/>
<evidence type="ECO:0000256" key="1">
    <source>
        <dbReference type="SAM" id="Phobius"/>
    </source>
</evidence>
<feature type="transmembrane region" description="Helical" evidence="1">
    <location>
        <begin position="294"/>
        <end position="313"/>
    </location>
</feature>
<feature type="transmembrane region" description="Helical" evidence="1">
    <location>
        <begin position="497"/>
        <end position="517"/>
    </location>
</feature>
<dbReference type="eggNOG" id="COG3182">
    <property type="taxonomic scope" value="Bacteria"/>
</dbReference>
<feature type="transmembrane region" description="Helical" evidence="1">
    <location>
        <begin position="40"/>
        <end position="64"/>
    </location>
</feature>
<dbReference type="InterPro" id="IPR005625">
    <property type="entry name" value="PepSY-ass_TM"/>
</dbReference>